<dbReference type="EMBL" id="GGEC01089279">
    <property type="protein sequence ID" value="MBX69763.1"/>
    <property type="molecule type" value="Transcribed_RNA"/>
</dbReference>
<name>A0A2P2QS06_RHIMU</name>
<sequence>MPLPPSGPSTRHNEVGLESSGTLP</sequence>
<proteinExistence type="predicted"/>
<organism evidence="2">
    <name type="scientific">Rhizophora mucronata</name>
    <name type="common">Asiatic mangrove</name>
    <dbReference type="NCBI Taxonomy" id="61149"/>
    <lineage>
        <taxon>Eukaryota</taxon>
        <taxon>Viridiplantae</taxon>
        <taxon>Streptophyta</taxon>
        <taxon>Embryophyta</taxon>
        <taxon>Tracheophyta</taxon>
        <taxon>Spermatophyta</taxon>
        <taxon>Magnoliopsida</taxon>
        <taxon>eudicotyledons</taxon>
        <taxon>Gunneridae</taxon>
        <taxon>Pentapetalae</taxon>
        <taxon>rosids</taxon>
        <taxon>fabids</taxon>
        <taxon>Malpighiales</taxon>
        <taxon>Rhizophoraceae</taxon>
        <taxon>Rhizophora</taxon>
    </lineage>
</organism>
<feature type="region of interest" description="Disordered" evidence="1">
    <location>
        <begin position="1"/>
        <end position="24"/>
    </location>
</feature>
<protein>
    <submittedName>
        <fullName evidence="2">Uncharacterized protein</fullName>
    </submittedName>
</protein>
<evidence type="ECO:0000256" key="1">
    <source>
        <dbReference type="SAM" id="MobiDB-lite"/>
    </source>
</evidence>
<reference evidence="2" key="1">
    <citation type="submission" date="2018-02" db="EMBL/GenBank/DDBJ databases">
        <title>Rhizophora mucronata_Transcriptome.</title>
        <authorList>
            <person name="Meera S.P."/>
            <person name="Sreeshan A."/>
            <person name="Augustine A."/>
        </authorList>
    </citation>
    <scope>NUCLEOTIDE SEQUENCE</scope>
    <source>
        <tissue evidence="2">Leaf</tissue>
    </source>
</reference>
<dbReference type="AlphaFoldDB" id="A0A2P2QS06"/>
<evidence type="ECO:0000313" key="2">
    <source>
        <dbReference type="EMBL" id="MBX69763.1"/>
    </source>
</evidence>
<accession>A0A2P2QS06</accession>